<keyword evidence="1" id="KW-0808">Transferase</keyword>
<name>A0A5A7QU51_STRAF</name>
<evidence type="ECO:0000313" key="2">
    <source>
        <dbReference type="Proteomes" id="UP000325081"/>
    </source>
</evidence>
<keyword evidence="1" id="KW-0548">Nucleotidyltransferase</keyword>
<sequence>MALDFFQNLYAEEVTSDRGYVLPSYFPELYIESLLRRVSIGEIRDAIMSMGPTKAPGDDGYRAVFYQRKTMGSSGAFFVQHEKEEFNKSIYGCLVNPHDSASECPSCLKETTYEENANRDADRYISVYSDGSADLETVPGSWESLLSPQTQKAHEVLYHGVTNQLSKENFISTDLFNLKSRTSGKCTTFFSQEMGEYEQGVIHSEY</sequence>
<keyword evidence="1" id="KW-0695">RNA-directed DNA polymerase</keyword>
<keyword evidence="2" id="KW-1185">Reference proteome</keyword>
<dbReference type="AlphaFoldDB" id="A0A5A7QU51"/>
<comment type="caution">
    <text evidence="1">The sequence shown here is derived from an EMBL/GenBank/DDBJ whole genome shotgun (WGS) entry which is preliminary data.</text>
</comment>
<dbReference type="EMBL" id="BKCP01008371">
    <property type="protein sequence ID" value="GER48863.1"/>
    <property type="molecule type" value="Genomic_DNA"/>
</dbReference>
<accession>A0A5A7QU51</accession>
<dbReference type="OrthoDB" id="1192893at2759"/>
<dbReference type="GO" id="GO:0003964">
    <property type="term" value="F:RNA-directed DNA polymerase activity"/>
    <property type="evidence" value="ECO:0007669"/>
    <property type="project" value="UniProtKB-KW"/>
</dbReference>
<gene>
    <name evidence="1" type="ORF">STAS_26061</name>
</gene>
<dbReference type="Proteomes" id="UP000325081">
    <property type="component" value="Unassembled WGS sequence"/>
</dbReference>
<proteinExistence type="predicted"/>
<protein>
    <submittedName>
        <fullName evidence="1">LINE-1 reverse transcriptase homolog</fullName>
    </submittedName>
</protein>
<reference evidence="2" key="1">
    <citation type="journal article" date="2019" name="Curr. Biol.">
        <title>Genome Sequence of Striga asiatica Provides Insight into the Evolution of Plant Parasitism.</title>
        <authorList>
            <person name="Yoshida S."/>
            <person name="Kim S."/>
            <person name="Wafula E.K."/>
            <person name="Tanskanen J."/>
            <person name="Kim Y.M."/>
            <person name="Honaas L."/>
            <person name="Yang Z."/>
            <person name="Spallek T."/>
            <person name="Conn C.E."/>
            <person name="Ichihashi Y."/>
            <person name="Cheong K."/>
            <person name="Cui S."/>
            <person name="Der J.P."/>
            <person name="Gundlach H."/>
            <person name="Jiao Y."/>
            <person name="Hori C."/>
            <person name="Ishida J.K."/>
            <person name="Kasahara H."/>
            <person name="Kiba T."/>
            <person name="Kim M.S."/>
            <person name="Koo N."/>
            <person name="Laohavisit A."/>
            <person name="Lee Y.H."/>
            <person name="Lumba S."/>
            <person name="McCourt P."/>
            <person name="Mortimer J.C."/>
            <person name="Mutuku J.M."/>
            <person name="Nomura T."/>
            <person name="Sasaki-Sekimoto Y."/>
            <person name="Seto Y."/>
            <person name="Wang Y."/>
            <person name="Wakatake T."/>
            <person name="Sakakibara H."/>
            <person name="Demura T."/>
            <person name="Yamaguchi S."/>
            <person name="Yoneyama K."/>
            <person name="Manabe R.I."/>
            <person name="Nelson D.C."/>
            <person name="Schulman A.H."/>
            <person name="Timko M.P."/>
            <person name="dePamphilis C.W."/>
            <person name="Choi D."/>
            <person name="Shirasu K."/>
        </authorList>
    </citation>
    <scope>NUCLEOTIDE SEQUENCE [LARGE SCALE GENOMIC DNA]</scope>
    <source>
        <strain evidence="2">cv. UVA1</strain>
    </source>
</reference>
<organism evidence="1 2">
    <name type="scientific">Striga asiatica</name>
    <name type="common">Asiatic witchweed</name>
    <name type="synonym">Buchnera asiatica</name>
    <dbReference type="NCBI Taxonomy" id="4170"/>
    <lineage>
        <taxon>Eukaryota</taxon>
        <taxon>Viridiplantae</taxon>
        <taxon>Streptophyta</taxon>
        <taxon>Embryophyta</taxon>
        <taxon>Tracheophyta</taxon>
        <taxon>Spermatophyta</taxon>
        <taxon>Magnoliopsida</taxon>
        <taxon>eudicotyledons</taxon>
        <taxon>Gunneridae</taxon>
        <taxon>Pentapetalae</taxon>
        <taxon>asterids</taxon>
        <taxon>lamiids</taxon>
        <taxon>Lamiales</taxon>
        <taxon>Orobanchaceae</taxon>
        <taxon>Buchnereae</taxon>
        <taxon>Striga</taxon>
    </lineage>
</organism>
<evidence type="ECO:0000313" key="1">
    <source>
        <dbReference type="EMBL" id="GER48863.1"/>
    </source>
</evidence>